<evidence type="ECO:0000313" key="2">
    <source>
        <dbReference type="EMBL" id="SEF89291.1"/>
    </source>
</evidence>
<name>A0A1H5VR47_XYLRU</name>
<keyword evidence="1" id="KW-0732">Signal</keyword>
<feature type="signal peptide" evidence="1">
    <location>
        <begin position="1"/>
        <end position="20"/>
    </location>
</feature>
<sequence>MRFLLSLFLMAAMGHLNLMAETDAKAYKTYVKNNYKVFYCTHEGVSVVVDPTEGGLFEPHISIINKSGHEIMFEPKDIRAYAYAIPGNTVKNTRYRVGTYLDRGGDASRLETDSLRIYTPKQYRKKQSSANWWAMVLTEVVVAGVEQLGPQDDVTKMENALYRRDRTNEFEKAQDEALKRIDEGYWKANTIFDGSEHQGFIAIKPVKTTYLILDIPVDGEIFHFVVDSKKYDE</sequence>
<evidence type="ECO:0000256" key="1">
    <source>
        <dbReference type="SAM" id="SignalP"/>
    </source>
</evidence>
<dbReference type="AlphaFoldDB" id="A0A1H5VR47"/>
<protein>
    <submittedName>
        <fullName evidence="2">Uncharacterized protein</fullName>
    </submittedName>
</protein>
<dbReference type="EMBL" id="FNUV01000005">
    <property type="protein sequence ID" value="SEF89291.1"/>
    <property type="molecule type" value="Genomic_DNA"/>
</dbReference>
<evidence type="ECO:0000313" key="3">
    <source>
        <dbReference type="Proteomes" id="UP000236735"/>
    </source>
</evidence>
<feature type="chain" id="PRO_5009287540" evidence="1">
    <location>
        <begin position="21"/>
        <end position="233"/>
    </location>
</feature>
<dbReference type="RefSeq" id="WP_146063143.1">
    <property type="nucleotide sequence ID" value="NZ_FNUV01000005.1"/>
</dbReference>
<accession>A0A1H5VR47</accession>
<proteinExistence type="predicted"/>
<organism evidence="2 3">
    <name type="scientific">Xylanibacter ruminicola</name>
    <name type="common">Prevotella ruminicola</name>
    <dbReference type="NCBI Taxonomy" id="839"/>
    <lineage>
        <taxon>Bacteria</taxon>
        <taxon>Pseudomonadati</taxon>
        <taxon>Bacteroidota</taxon>
        <taxon>Bacteroidia</taxon>
        <taxon>Bacteroidales</taxon>
        <taxon>Prevotellaceae</taxon>
        <taxon>Xylanibacter</taxon>
    </lineage>
</organism>
<reference evidence="2 3" key="1">
    <citation type="submission" date="2016-10" db="EMBL/GenBank/DDBJ databases">
        <authorList>
            <person name="de Groot N.N."/>
        </authorList>
    </citation>
    <scope>NUCLEOTIDE SEQUENCE [LARGE SCALE GENOMIC DNA]</scope>
    <source>
        <strain evidence="2 3">AR32</strain>
    </source>
</reference>
<gene>
    <name evidence="2" type="ORF">SAMN05216354_1970</name>
</gene>
<dbReference type="Proteomes" id="UP000236735">
    <property type="component" value="Unassembled WGS sequence"/>
</dbReference>